<gene>
    <name evidence="2" type="primary">SLC47A2</name>
    <name evidence="2" type="ORF">SPIL2461_LOCUS8482</name>
</gene>
<accession>A0A812PV61</accession>
<protein>
    <submittedName>
        <fullName evidence="2">SLC47A2 protein</fullName>
    </submittedName>
</protein>
<organism evidence="2 3">
    <name type="scientific">Symbiodinium pilosum</name>
    <name type="common">Dinoflagellate</name>
    <dbReference type="NCBI Taxonomy" id="2952"/>
    <lineage>
        <taxon>Eukaryota</taxon>
        <taxon>Sar</taxon>
        <taxon>Alveolata</taxon>
        <taxon>Dinophyceae</taxon>
        <taxon>Suessiales</taxon>
        <taxon>Symbiodiniaceae</taxon>
        <taxon>Symbiodinium</taxon>
    </lineage>
</organism>
<proteinExistence type="predicted"/>
<dbReference type="AlphaFoldDB" id="A0A812PV61"/>
<keyword evidence="3" id="KW-1185">Reference proteome</keyword>
<feature type="non-terminal residue" evidence="2">
    <location>
        <position position="692"/>
    </location>
</feature>
<dbReference type="OrthoDB" id="436488at2759"/>
<evidence type="ECO:0000313" key="2">
    <source>
        <dbReference type="EMBL" id="CAE7356448.1"/>
    </source>
</evidence>
<feature type="domain" description="Glycosyl transferase family 25" evidence="1">
    <location>
        <begin position="92"/>
        <end position="209"/>
    </location>
</feature>
<evidence type="ECO:0000259" key="1">
    <source>
        <dbReference type="Pfam" id="PF01755"/>
    </source>
</evidence>
<sequence length="692" mass="75977">MLACQAAERVLWPPGSEARILRQLRPGGSPHWLLTKEAAPLATLASLASLASVMSRTSKLRRGRAARPWRRFCTAPLNPALQTPQTWCAVFINLARRADRRLQLVHVLAEANSAVLSRLLRVDAVDGRALDLESPDLLDYITKEALEVAQEAQRVGAHTIVHKDGELVKFHDHLTAGGVACAMSHYKALRTVAEHPTAEWGLILEDDIQALVPDVHEVIAKAVQRLPASWDALFLGYHGGVLDGFGPGGRDTEQEHTRAQFELQIDEMRGVDGFCGSVDRGLLSEEEVPVLRMYSPLYGLYAWVVRKETAARLLQEAFPVGGQVDHALSLWLVQNGHSFKVAPRHLLFFSPKSEVGLDSDIQTMAHLDHLLADPEHCEEYMAFINSIQSAENPEAMAQSIELAEAKVEASKEAFQALMDLPEDAEPLQMQSVLSKAAAAQTEATTAIQAARVPLVERLQKAKADGVTTDTSEVLKEFQEMFAKLAPLQTKLDEQRRDANDKEHRFVATCLMQEASEMFKVLDDKLEKLNETAAMFTASRGEELQALVRLGHLLEVLRRHMAATSKTPAVLFAELAKASGESSRLMPAGIVTALKSLQPEPPDLADLLGTEEEQEQLPAAVAQMDPEEAANEDGGVSSEKFEEHMKLSYLCVAVVTMTSAKEVGSETVRKLEVNEVLEALGAARREPQSGLVR</sequence>
<dbReference type="Pfam" id="PF01755">
    <property type="entry name" value="Glyco_transf_25"/>
    <property type="match status" value="1"/>
</dbReference>
<dbReference type="InterPro" id="IPR002654">
    <property type="entry name" value="Glyco_trans_25"/>
</dbReference>
<name>A0A812PV61_SYMPI</name>
<dbReference type="Proteomes" id="UP000649617">
    <property type="component" value="Unassembled WGS sequence"/>
</dbReference>
<dbReference type="EMBL" id="CAJNIZ010013969">
    <property type="protein sequence ID" value="CAE7356448.1"/>
    <property type="molecule type" value="Genomic_DNA"/>
</dbReference>
<evidence type="ECO:0000313" key="3">
    <source>
        <dbReference type="Proteomes" id="UP000649617"/>
    </source>
</evidence>
<reference evidence="2" key="1">
    <citation type="submission" date="2021-02" db="EMBL/GenBank/DDBJ databases">
        <authorList>
            <person name="Dougan E. K."/>
            <person name="Rhodes N."/>
            <person name="Thang M."/>
            <person name="Chan C."/>
        </authorList>
    </citation>
    <scope>NUCLEOTIDE SEQUENCE</scope>
</reference>
<comment type="caution">
    <text evidence="2">The sequence shown here is derived from an EMBL/GenBank/DDBJ whole genome shotgun (WGS) entry which is preliminary data.</text>
</comment>